<proteinExistence type="predicted"/>
<comment type="caution">
    <text evidence="1">The sequence shown here is derived from an EMBL/GenBank/DDBJ whole genome shotgun (WGS) entry which is preliminary data.</text>
</comment>
<feature type="non-terminal residue" evidence="1">
    <location>
        <position position="56"/>
    </location>
</feature>
<organism evidence="1 2">
    <name type="scientific">Dentiscutata heterogama</name>
    <dbReference type="NCBI Taxonomy" id="1316150"/>
    <lineage>
        <taxon>Eukaryota</taxon>
        <taxon>Fungi</taxon>
        <taxon>Fungi incertae sedis</taxon>
        <taxon>Mucoromycota</taxon>
        <taxon>Glomeromycotina</taxon>
        <taxon>Glomeromycetes</taxon>
        <taxon>Diversisporales</taxon>
        <taxon>Gigasporaceae</taxon>
        <taxon>Dentiscutata</taxon>
    </lineage>
</organism>
<dbReference type="Proteomes" id="UP000789702">
    <property type="component" value="Unassembled WGS sequence"/>
</dbReference>
<evidence type="ECO:0000313" key="2">
    <source>
        <dbReference type="Proteomes" id="UP000789702"/>
    </source>
</evidence>
<keyword evidence="2" id="KW-1185">Reference proteome</keyword>
<dbReference type="EMBL" id="CAJVPU010058403">
    <property type="protein sequence ID" value="CAG8773636.1"/>
    <property type="molecule type" value="Genomic_DNA"/>
</dbReference>
<sequence>LNYENESSFDIRKKRLANKAELDRDPNAVKKPRYPSCSKRSTKYYNNDKENKPTTS</sequence>
<accession>A0ACA9R289</accession>
<gene>
    <name evidence="1" type="ORF">DHETER_LOCUS15985</name>
</gene>
<evidence type="ECO:0000313" key="1">
    <source>
        <dbReference type="EMBL" id="CAG8773636.1"/>
    </source>
</evidence>
<name>A0ACA9R289_9GLOM</name>
<reference evidence="1" key="1">
    <citation type="submission" date="2021-06" db="EMBL/GenBank/DDBJ databases">
        <authorList>
            <person name="Kallberg Y."/>
            <person name="Tangrot J."/>
            <person name="Rosling A."/>
        </authorList>
    </citation>
    <scope>NUCLEOTIDE SEQUENCE</scope>
    <source>
        <strain evidence="1">IL203A</strain>
    </source>
</reference>
<feature type="non-terminal residue" evidence="1">
    <location>
        <position position="1"/>
    </location>
</feature>
<protein>
    <submittedName>
        <fullName evidence="1">1863_t:CDS:1</fullName>
    </submittedName>
</protein>